<dbReference type="RefSeq" id="WP_169073684.1">
    <property type="nucleotide sequence ID" value="NZ_JABBXH010000001.1"/>
</dbReference>
<evidence type="ECO:0000313" key="5">
    <source>
        <dbReference type="Proteomes" id="UP000568664"/>
    </source>
</evidence>
<sequence length="246" mass="26347">MDNLILSNEENGVLTITLNRLSKKNALTSDMYLALCTLFERARTSDDIRCLVIQGDANCFCAGNDLADFLNAKPDEEMAAFKFIQTLANFNKPIVAAVAGAAVGIGTTLLLHSDIVIAAENSKFALPFTQLGLCPEAASSMLIPNLVGHVKAFELLVLGESFDANTALSLNLVNKVVNAESLLICASEYATKIAALPNDSVMTSRALLKQANSTLVKEAMALEGDAFARLMQTPDCKAILSKFLKK</sequence>
<proteinExistence type="predicted"/>
<dbReference type="InterPro" id="IPR051053">
    <property type="entry name" value="ECH/Chromodomain_protein"/>
</dbReference>
<dbReference type="CDD" id="cd06558">
    <property type="entry name" value="crotonase-like"/>
    <property type="match status" value="1"/>
</dbReference>
<keyword evidence="5" id="KW-1185">Reference proteome</keyword>
<dbReference type="SUPFAM" id="SSF52096">
    <property type="entry name" value="ClpP/crotonase"/>
    <property type="match status" value="1"/>
</dbReference>
<evidence type="ECO:0000256" key="2">
    <source>
        <dbReference type="ARBA" id="ARBA00023140"/>
    </source>
</evidence>
<accession>A0A7Y0L9Q6</accession>
<dbReference type="InterPro" id="IPR001753">
    <property type="entry name" value="Enoyl-CoA_hydra/iso"/>
</dbReference>
<dbReference type="EMBL" id="JABBXH010000001">
    <property type="protein sequence ID" value="NMP30367.1"/>
    <property type="molecule type" value="Genomic_DNA"/>
</dbReference>
<dbReference type="PANTHER" id="PTHR43684">
    <property type="match status" value="1"/>
</dbReference>
<comment type="subcellular location">
    <subcellularLocation>
        <location evidence="1">Peroxisome</location>
    </subcellularLocation>
</comment>
<reference evidence="4 5" key="1">
    <citation type="submission" date="2020-04" db="EMBL/GenBank/DDBJ databases">
        <title>Thalassotalea sp. M1531, isolated from the surface of marine red alga.</title>
        <authorList>
            <person name="Pang L."/>
            <person name="Lu D.-C."/>
        </authorList>
    </citation>
    <scope>NUCLEOTIDE SEQUENCE [LARGE SCALE GENOMIC DNA]</scope>
    <source>
        <strain evidence="4 5">M1531</strain>
    </source>
</reference>
<keyword evidence="3" id="KW-0413">Isomerase</keyword>
<dbReference type="InterPro" id="IPR029045">
    <property type="entry name" value="ClpP/crotonase-like_dom_sf"/>
</dbReference>
<name>A0A7Y0L9Q6_9GAMM</name>
<dbReference type="Gene3D" id="3.90.226.10">
    <property type="entry name" value="2-enoyl-CoA Hydratase, Chain A, domain 1"/>
    <property type="match status" value="1"/>
</dbReference>
<dbReference type="GO" id="GO:0004165">
    <property type="term" value="F:delta(3)-delta(2)-enoyl-CoA isomerase activity"/>
    <property type="evidence" value="ECO:0007669"/>
    <property type="project" value="UniProtKB-ARBA"/>
</dbReference>
<comment type="caution">
    <text evidence="4">The sequence shown here is derived from an EMBL/GenBank/DDBJ whole genome shotgun (WGS) entry which is preliminary data.</text>
</comment>
<evidence type="ECO:0000256" key="3">
    <source>
        <dbReference type="ARBA" id="ARBA00023235"/>
    </source>
</evidence>
<dbReference type="Pfam" id="PF00378">
    <property type="entry name" value="ECH_1"/>
    <property type="match status" value="1"/>
</dbReference>
<evidence type="ECO:0000256" key="1">
    <source>
        <dbReference type="ARBA" id="ARBA00004275"/>
    </source>
</evidence>
<dbReference type="PANTHER" id="PTHR43684:SF1">
    <property type="entry name" value="ENOYL-COA DELTA ISOMERASE 2"/>
    <property type="match status" value="1"/>
</dbReference>
<evidence type="ECO:0000313" key="4">
    <source>
        <dbReference type="EMBL" id="NMP30367.1"/>
    </source>
</evidence>
<gene>
    <name evidence="4" type="ORF">HII17_02230</name>
</gene>
<dbReference type="AlphaFoldDB" id="A0A7Y0L9Q6"/>
<organism evidence="4 5">
    <name type="scientific">Thalassotalea algicola</name>
    <dbReference type="NCBI Taxonomy" id="2716224"/>
    <lineage>
        <taxon>Bacteria</taxon>
        <taxon>Pseudomonadati</taxon>
        <taxon>Pseudomonadota</taxon>
        <taxon>Gammaproteobacteria</taxon>
        <taxon>Alteromonadales</taxon>
        <taxon>Colwelliaceae</taxon>
        <taxon>Thalassotalea</taxon>
    </lineage>
</organism>
<dbReference type="Proteomes" id="UP000568664">
    <property type="component" value="Unassembled WGS sequence"/>
</dbReference>
<protein>
    <submittedName>
        <fullName evidence="4">Crotonase</fullName>
    </submittedName>
</protein>
<keyword evidence="2" id="KW-0576">Peroxisome</keyword>